<evidence type="ECO:0000313" key="9">
    <source>
        <dbReference type="EMBL" id="KAF7631058.1"/>
    </source>
</evidence>
<dbReference type="InterPro" id="IPR002110">
    <property type="entry name" value="Ankyrin_rpt"/>
</dbReference>
<keyword evidence="10" id="KW-1185">Reference proteome</keyword>
<evidence type="ECO:0000256" key="3">
    <source>
        <dbReference type="ARBA" id="ARBA00022300"/>
    </source>
</evidence>
<dbReference type="AlphaFoldDB" id="A0A8S9ZF29"/>
<dbReference type="EMBL" id="JABEBT010000120">
    <property type="protein sequence ID" value="KAF7631058.1"/>
    <property type="molecule type" value="Genomic_DNA"/>
</dbReference>
<dbReference type="Pfam" id="PF13637">
    <property type="entry name" value="Ank_4"/>
    <property type="match status" value="1"/>
</dbReference>
<dbReference type="PROSITE" id="PS50297">
    <property type="entry name" value="ANK_REP_REGION"/>
    <property type="match status" value="1"/>
</dbReference>
<dbReference type="OrthoDB" id="10035640at2759"/>
<dbReference type="GO" id="GO:0099078">
    <property type="term" value="C:BORC complex"/>
    <property type="evidence" value="ECO:0007669"/>
    <property type="project" value="TreeGrafter"/>
</dbReference>
<gene>
    <name evidence="9" type="ORF">Mgra_00008709</name>
</gene>
<dbReference type="Proteomes" id="UP000605970">
    <property type="component" value="Unassembled WGS sequence"/>
</dbReference>
<dbReference type="GO" id="GO:1903744">
    <property type="term" value="P:positive regulation of anterograde synaptic vesicle transport"/>
    <property type="evidence" value="ECO:0007669"/>
    <property type="project" value="TreeGrafter"/>
</dbReference>
<dbReference type="GO" id="GO:0032418">
    <property type="term" value="P:lysosome localization"/>
    <property type="evidence" value="ECO:0007669"/>
    <property type="project" value="InterPro"/>
</dbReference>
<evidence type="ECO:0000256" key="1">
    <source>
        <dbReference type="ARBA" id="ARBA00004122"/>
    </source>
</evidence>
<keyword evidence="5" id="KW-0458">Lysosome</keyword>
<dbReference type="InterPro" id="IPR036770">
    <property type="entry name" value="Ankyrin_rpt-contain_sf"/>
</dbReference>
<protein>
    <recommendedName>
        <fullName evidence="3">BLOC-1-related complex subunit 5</fullName>
    </recommendedName>
</protein>
<dbReference type="InterPro" id="IPR036028">
    <property type="entry name" value="SH3-like_dom_sf"/>
</dbReference>
<feature type="repeat" description="ANK" evidence="7">
    <location>
        <begin position="358"/>
        <end position="379"/>
    </location>
</feature>
<accession>A0A8S9ZF29</accession>
<dbReference type="GO" id="GO:0098574">
    <property type="term" value="C:cytoplasmic side of lysosomal membrane"/>
    <property type="evidence" value="ECO:0007669"/>
    <property type="project" value="TreeGrafter"/>
</dbReference>
<keyword evidence="6" id="KW-0449">Lipoprotein</keyword>
<evidence type="ECO:0000256" key="4">
    <source>
        <dbReference type="ARBA" id="ARBA00023136"/>
    </source>
</evidence>
<keyword evidence="7" id="KW-0040">ANK repeat</keyword>
<name>A0A8S9ZF29_9BILA</name>
<organism evidence="9 10">
    <name type="scientific">Meloidogyne graminicola</name>
    <dbReference type="NCBI Taxonomy" id="189291"/>
    <lineage>
        <taxon>Eukaryota</taxon>
        <taxon>Metazoa</taxon>
        <taxon>Ecdysozoa</taxon>
        <taxon>Nematoda</taxon>
        <taxon>Chromadorea</taxon>
        <taxon>Rhabditida</taxon>
        <taxon>Tylenchina</taxon>
        <taxon>Tylenchomorpha</taxon>
        <taxon>Tylenchoidea</taxon>
        <taxon>Meloidogynidae</taxon>
        <taxon>Meloidogyninae</taxon>
        <taxon>Meloidogyne</taxon>
    </lineage>
</organism>
<reference evidence="9" key="1">
    <citation type="journal article" date="2020" name="Ecol. Evol.">
        <title>Genome structure and content of the rice root-knot nematode (Meloidogyne graminicola).</title>
        <authorList>
            <person name="Phan N.T."/>
            <person name="Danchin E.G.J."/>
            <person name="Klopp C."/>
            <person name="Perfus-Barbeoch L."/>
            <person name="Kozlowski D.K."/>
            <person name="Koutsovoulos G.D."/>
            <person name="Lopez-Roques C."/>
            <person name="Bouchez O."/>
            <person name="Zahm M."/>
            <person name="Besnard G."/>
            <person name="Bellafiore S."/>
        </authorList>
    </citation>
    <scope>NUCLEOTIDE SEQUENCE</scope>
    <source>
        <strain evidence="9">VN-18</strain>
    </source>
</reference>
<keyword evidence="4" id="KW-0472">Membrane</keyword>
<dbReference type="InterPro" id="IPR018780">
    <property type="entry name" value="TBORCS5"/>
</dbReference>
<comment type="caution">
    <text evidence="9">The sequence shown here is derived from an EMBL/GenBank/DDBJ whole genome shotgun (WGS) entry which is preliminary data.</text>
</comment>
<evidence type="ECO:0000313" key="10">
    <source>
        <dbReference type="Proteomes" id="UP000605970"/>
    </source>
</evidence>
<evidence type="ECO:0000256" key="2">
    <source>
        <dbReference type="ARBA" id="ARBA00010235"/>
    </source>
</evidence>
<proteinExistence type="inferred from homology"/>
<feature type="region of interest" description="Disordered" evidence="8">
    <location>
        <begin position="1"/>
        <end position="23"/>
    </location>
</feature>
<dbReference type="PANTHER" id="PTHR31634">
    <property type="entry name" value="BLOC-1-RELATED COMPLEX SUBUNIT 5"/>
    <property type="match status" value="1"/>
</dbReference>
<evidence type="ECO:0000256" key="6">
    <source>
        <dbReference type="ARBA" id="ARBA00023288"/>
    </source>
</evidence>
<dbReference type="Pfam" id="PF10158">
    <property type="entry name" value="LOH1CR12"/>
    <property type="match status" value="1"/>
</dbReference>
<evidence type="ECO:0000256" key="7">
    <source>
        <dbReference type="PROSITE-ProRule" id="PRU00023"/>
    </source>
</evidence>
<dbReference type="Gene3D" id="1.25.40.20">
    <property type="entry name" value="Ankyrin repeat-containing domain"/>
    <property type="match status" value="1"/>
</dbReference>
<dbReference type="GO" id="GO:0072384">
    <property type="term" value="P:organelle transport along microtubule"/>
    <property type="evidence" value="ECO:0007669"/>
    <property type="project" value="TreeGrafter"/>
</dbReference>
<dbReference type="GO" id="GO:0030672">
    <property type="term" value="C:synaptic vesicle membrane"/>
    <property type="evidence" value="ECO:0007669"/>
    <property type="project" value="TreeGrafter"/>
</dbReference>
<dbReference type="SUPFAM" id="SSF50044">
    <property type="entry name" value="SH3-domain"/>
    <property type="match status" value="1"/>
</dbReference>
<dbReference type="PROSITE" id="PS50088">
    <property type="entry name" value="ANK_REPEAT"/>
    <property type="match status" value="1"/>
</dbReference>
<comment type="subcellular location">
    <subcellularLocation>
        <location evidence="1">Lysosome membrane</location>
        <topology evidence="1">Lipid-anchor</topology>
        <orientation evidence="1">Cytoplasmic side</orientation>
    </subcellularLocation>
</comment>
<evidence type="ECO:0000256" key="8">
    <source>
        <dbReference type="SAM" id="MobiDB-lite"/>
    </source>
</evidence>
<dbReference type="PANTHER" id="PTHR31634:SF2">
    <property type="entry name" value="BLOC-1-RELATED COMPLEX SUBUNIT 5"/>
    <property type="match status" value="1"/>
</dbReference>
<evidence type="ECO:0000256" key="5">
    <source>
        <dbReference type="ARBA" id="ARBA00023228"/>
    </source>
</evidence>
<feature type="compositionally biased region" description="Polar residues" evidence="8">
    <location>
        <begin position="1"/>
        <end position="11"/>
    </location>
</feature>
<dbReference type="SMART" id="SM00248">
    <property type="entry name" value="ANK"/>
    <property type="match status" value="2"/>
</dbReference>
<dbReference type="CDD" id="cd22789">
    <property type="entry name" value="BORCS5-like"/>
    <property type="match status" value="1"/>
</dbReference>
<sequence>MGNDQSGVRSRSQGDKELNSPTISMGVPASFSFLTRKLSNINAELDLRRLKEIPHFLPLMQGVLPGYRDLPEVLLKIDPRPIYRFLQRLQQHFKYCTETVTTEQGRIFAHIVEIDQLALSLVKKTTNCNKKLDFLSNELRKVVSLSEQLDTAQVLFNELSRCAESLNQLLPTEEQLAPLSIAFLPILEEKNKVGKSYTNDELGWIKDDEGRSFLAGTVNECRVVDSDCSLNKFLFIIKVICRFHKILLIQKNMPLIAPPPKPGRIRVYRVINDFNNDEPNPLSLTVDDIVYLRETKVDDYEIKCPQKSSLSELYNKKIIQTNLELIEFPLHEAAKMGDCDFLRECLENKVSVNVLDRSSSTALHWAAYTGHSEIIEHLLTISNIAISAQVIK</sequence>
<dbReference type="SUPFAM" id="SSF48403">
    <property type="entry name" value="Ankyrin repeat"/>
    <property type="match status" value="1"/>
</dbReference>
<comment type="similarity">
    <text evidence="2">Belongs to the BORCS5 family.</text>
</comment>